<dbReference type="PANTHER" id="PTHR15350">
    <property type="entry name" value="COP9 SIGNALOSOME COMPLEX SUBUNIT 7/DENDRITIC CELL PROTEIN GA17"/>
    <property type="match status" value="1"/>
</dbReference>
<dbReference type="PANTHER" id="PTHR15350:SF5">
    <property type="entry name" value="COP9 SIGNALOSOME COMPLEX SUBUNIT 7"/>
    <property type="match status" value="1"/>
</dbReference>
<dbReference type="InParanoid" id="T1G370"/>
<name>T1G370_HELRO</name>
<reference evidence="10" key="1">
    <citation type="submission" date="2012-12" db="EMBL/GenBank/DDBJ databases">
        <authorList>
            <person name="Hellsten U."/>
            <person name="Grimwood J."/>
            <person name="Chapman J.A."/>
            <person name="Shapiro H."/>
            <person name="Aerts A."/>
            <person name="Otillar R.P."/>
            <person name="Terry A.Y."/>
            <person name="Boore J.L."/>
            <person name="Simakov O."/>
            <person name="Marletaz F."/>
            <person name="Cho S.-J."/>
            <person name="Edsinger-Gonzales E."/>
            <person name="Havlak P."/>
            <person name="Kuo D.-H."/>
            <person name="Larsson T."/>
            <person name="Lv J."/>
            <person name="Arendt D."/>
            <person name="Savage R."/>
            <person name="Osoegawa K."/>
            <person name="de Jong P."/>
            <person name="Lindberg D.R."/>
            <person name="Seaver E.C."/>
            <person name="Weisblat D.A."/>
            <person name="Putnam N.H."/>
            <person name="Grigoriev I.V."/>
            <person name="Rokhsar D.S."/>
        </authorList>
    </citation>
    <scope>NUCLEOTIDE SEQUENCE</scope>
</reference>
<dbReference type="STRING" id="6412.T1G370"/>
<keyword evidence="6" id="KW-0539">Nucleus</keyword>
<dbReference type="AlphaFoldDB" id="T1G370"/>
<dbReference type="eggNOG" id="KOG3250">
    <property type="taxonomic scope" value="Eukaryota"/>
</dbReference>
<dbReference type="RefSeq" id="XP_009016588.1">
    <property type="nucleotide sequence ID" value="XM_009018340.1"/>
</dbReference>
<evidence type="ECO:0000256" key="2">
    <source>
        <dbReference type="ARBA" id="ARBA00004496"/>
    </source>
</evidence>
<dbReference type="PROSITE" id="PS50250">
    <property type="entry name" value="PCI"/>
    <property type="match status" value="1"/>
</dbReference>
<dbReference type="GeneID" id="20215518"/>
<dbReference type="HOGENOM" id="CLU_054426_1_0_1"/>
<dbReference type="Pfam" id="PF01399">
    <property type="entry name" value="PCI"/>
    <property type="match status" value="1"/>
</dbReference>
<evidence type="ECO:0000256" key="1">
    <source>
        <dbReference type="ARBA" id="ARBA00004123"/>
    </source>
</evidence>
<dbReference type="SMART" id="SM00088">
    <property type="entry name" value="PINT"/>
    <property type="match status" value="1"/>
</dbReference>
<comment type="similarity">
    <text evidence="3">Belongs to the CSN7/EIF3M family. CSN7 subfamily.</text>
</comment>
<dbReference type="EnsemblMetazoa" id="HelroT78031">
    <property type="protein sequence ID" value="HelroP78031"/>
    <property type="gene ID" value="HelroG78031"/>
</dbReference>
<dbReference type="OMA" id="GTYKQFR"/>
<organism evidence="9 10">
    <name type="scientific">Helobdella robusta</name>
    <name type="common">Californian leech</name>
    <dbReference type="NCBI Taxonomy" id="6412"/>
    <lineage>
        <taxon>Eukaryota</taxon>
        <taxon>Metazoa</taxon>
        <taxon>Spiralia</taxon>
        <taxon>Lophotrochozoa</taxon>
        <taxon>Annelida</taxon>
        <taxon>Clitellata</taxon>
        <taxon>Hirudinea</taxon>
        <taxon>Rhynchobdellida</taxon>
        <taxon>Glossiphoniidae</taxon>
        <taxon>Helobdella</taxon>
    </lineage>
</organism>
<dbReference type="InterPro" id="IPR000717">
    <property type="entry name" value="PCI_dom"/>
</dbReference>
<reference evidence="9" key="3">
    <citation type="submission" date="2015-06" db="UniProtKB">
        <authorList>
            <consortium name="EnsemblMetazoa"/>
        </authorList>
    </citation>
    <scope>IDENTIFICATION</scope>
</reference>
<dbReference type="KEGG" id="hro:HELRODRAFT_78031"/>
<keyword evidence="10" id="KW-1185">Reference proteome</keyword>
<evidence type="ECO:0000313" key="9">
    <source>
        <dbReference type="EnsemblMetazoa" id="HelroP78031"/>
    </source>
</evidence>
<sequence>MDKSVNHLEQFLLLAKTTKGAAAVELVKQALETPGIYVFGELLDAPNIIELASGTNKIYYDLLTLFAYGTLLDYNKNRDKYPTLSKNQLQKLRHLTIVSLATKSKCLSYDVLLKELDFTNLRELEDLIIEVICVDIVRGKLDQKQQQLFVEYALGRDVRPEDVKYTIQVFDDWCQGCESVLHNIEMLAKDANNCKDNYSKRMSKIEQEVI</sequence>
<comment type="subcellular location">
    <subcellularLocation>
        <location evidence="2">Cytoplasm</location>
    </subcellularLocation>
    <subcellularLocation>
        <location evidence="1">Nucleus</location>
    </subcellularLocation>
</comment>
<evidence type="ECO:0000256" key="6">
    <source>
        <dbReference type="ARBA" id="ARBA00023242"/>
    </source>
</evidence>
<dbReference type="InterPro" id="IPR045237">
    <property type="entry name" value="COPS7/eIF3m"/>
</dbReference>
<dbReference type="Proteomes" id="UP000015101">
    <property type="component" value="Unassembled WGS sequence"/>
</dbReference>
<dbReference type="EMBL" id="AMQM01003908">
    <property type="status" value="NOT_ANNOTATED_CDS"/>
    <property type="molecule type" value="Genomic_DNA"/>
</dbReference>
<dbReference type="GO" id="GO:0005737">
    <property type="term" value="C:cytoplasm"/>
    <property type="evidence" value="ECO:0007669"/>
    <property type="project" value="UniProtKB-SubCell"/>
</dbReference>
<dbReference type="EMBL" id="KB096365">
    <property type="protein sequence ID" value="ESO05273.1"/>
    <property type="molecule type" value="Genomic_DNA"/>
</dbReference>
<evidence type="ECO:0000259" key="7">
    <source>
        <dbReference type="PROSITE" id="PS50250"/>
    </source>
</evidence>
<evidence type="ECO:0000256" key="5">
    <source>
        <dbReference type="ARBA" id="ARBA00022790"/>
    </source>
</evidence>
<proteinExistence type="inferred from homology"/>
<dbReference type="CTD" id="20215518"/>
<evidence type="ECO:0000256" key="4">
    <source>
        <dbReference type="ARBA" id="ARBA00022490"/>
    </source>
</evidence>
<reference evidence="8 10" key="2">
    <citation type="journal article" date="2013" name="Nature">
        <title>Insights into bilaterian evolution from three spiralian genomes.</title>
        <authorList>
            <person name="Simakov O."/>
            <person name="Marletaz F."/>
            <person name="Cho S.J."/>
            <person name="Edsinger-Gonzales E."/>
            <person name="Havlak P."/>
            <person name="Hellsten U."/>
            <person name="Kuo D.H."/>
            <person name="Larsson T."/>
            <person name="Lv J."/>
            <person name="Arendt D."/>
            <person name="Savage R."/>
            <person name="Osoegawa K."/>
            <person name="de Jong P."/>
            <person name="Grimwood J."/>
            <person name="Chapman J.A."/>
            <person name="Shapiro H."/>
            <person name="Aerts A."/>
            <person name="Otillar R.P."/>
            <person name="Terry A.Y."/>
            <person name="Boore J.L."/>
            <person name="Grigoriev I.V."/>
            <person name="Lindberg D.R."/>
            <person name="Seaver E.C."/>
            <person name="Weisblat D.A."/>
            <person name="Putnam N.H."/>
            <person name="Rokhsar D.S."/>
        </authorList>
    </citation>
    <scope>NUCLEOTIDE SEQUENCE</scope>
</reference>
<protein>
    <recommendedName>
        <fullName evidence="7">PCI domain-containing protein</fullName>
    </recommendedName>
</protein>
<dbReference type="GO" id="GO:0010387">
    <property type="term" value="P:COP9 signalosome assembly"/>
    <property type="evidence" value="ECO:0007669"/>
    <property type="project" value="InterPro"/>
</dbReference>
<feature type="domain" description="PCI" evidence="7">
    <location>
        <begin position="1"/>
        <end position="155"/>
    </location>
</feature>
<dbReference type="Pfam" id="PF18392">
    <property type="entry name" value="CSN7a_helixI"/>
    <property type="match status" value="1"/>
</dbReference>
<dbReference type="OrthoDB" id="10265275at2759"/>
<evidence type="ECO:0000313" key="10">
    <source>
        <dbReference type="Proteomes" id="UP000015101"/>
    </source>
</evidence>
<evidence type="ECO:0000256" key="3">
    <source>
        <dbReference type="ARBA" id="ARBA00008482"/>
    </source>
</evidence>
<dbReference type="GO" id="GO:0008180">
    <property type="term" value="C:COP9 signalosome"/>
    <property type="evidence" value="ECO:0000318"/>
    <property type="project" value="GO_Central"/>
</dbReference>
<dbReference type="FunCoup" id="T1G370">
    <property type="interactions" value="1581"/>
</dbReference>
<evidence type="ECO:0000313" key="8">
    <source>
        <dbReference type="EMBL" id="ESO05273.1"/>
    </source>
</evidence>
<accession>T1G370</accession>
<gene>
    <name evidence="9" type="primary">20215518</name>
    <name evidence="8" type="ORF">HELRODRAFT_78031</name>
</gene>
<keyword evidence="4" id="KW-0963">Cytoplasm</keyword>
<dbReference type="InterPro" id="IPR041481">
    <property type="entry name" value="CSN7_helixI"/>
</dbReference>
<dbReference type="Pfam" id="PF22061">
    <property type="entry name" value="CSN7_HB_subdom"/>
    <property type="match status" value="1"/>
</dbReference>
<keyword evidence="5" id="KW-0736">Signalosome</keyword>